<evidence type="ECO:0000313" key="5">
    <source>
        <dbReference type="EMBL" id="OGH68290.1"/>
    </source>
</evidence>
<reference evidence="5 6" key="1">
    <citation type="journal article" date="2016" name="Nat. Commun.">
        <title>Thousands of microbial genomes shed light on interconnected biogeochemical processes in an aquifer system.</title>
        <authorList>
            <person name="Anantharaman K."/>
            <person name="Brown C.T."/>
            <person name="Hug L.A."/>
            <person name="Sharon I."/>
            <person name="Castelle C.J."/>
            <person name="Probst A.J."/>
            <person name="Thomas B.C."/>
            <person name="Singh A."/>
            <person name="Wilkins M.J."/>
            <person name="Karaoz U."/>
            <person name="Brodie E.L."/>
            <person name="Williams K.H."/>
            <person name="Hubbard S.S."/>
            <person name="Banfield J.F."/>
        </authorList>
    </citation>
    <scope>NUCLEOTIDE SEQUENCE [LARGE SCALE GENOMIC DNA]</scope>
</reference>
<dbReference type="Gene3D" id="3.30.830.10">
    <property type="entry name" value="Metalloenzyme, LuxS/M16 peptidase-like"/>
    <property type="match status" value="2"/>
</dbReference>
<comment type="caution">
    <text evidence="5">The sequence shown here is derived from an EMBL/GenBank/DDBJ whole genome shotgun (WGS) entry which is preliminary data.</text>
</comment>
<dbReference type="InterPro" id="IPR011765">
    <property type="entry name" value="Pept_M16_N"/>
</dbReference>
<dbReference type="InterPro" id="IPR007863">
    <property type="entry name" value="Peptidase_M16_C"/>
</dbReference>
<feature type="domain" description="Peptidase M16 C-terminal" evidence="4">
    <location>
        <begin position="166"/>
        <end position="351"/>
    </location>
</feature>
<dbReference type="PANTHER" id="PTHR11851:SF49">
    <property type="entry name" value="MITOCHONDRIAL-PROCESSING PEPTIDASE SUBUNIT ALPHA"/>
    <property type="match status" value="1"/>
</dbReference>
<dbReference type="InterPro" id="IPR001431">
    <property type="entry name" value="Pept_M16_Zn_BS"/>
</dbReference>
<dbReference type="Proteomes" id="UP000176413">
    <property type="component" value="Unassembled WGS sequence"/>
</dbReference>
<dbReference type="GO" id="GO:0046872">
    <property type="term" value="F:metal ion binding"/>
    <property type="evidence" value="ECO:0007669"/>
    <property type="project" value="InterPro"/>
</dbReference>
<dbReference type="SUPFAM" id="SSF63411">
    <property type="entry name" value="LuxS/MPP-like metallohydrolase"/>
    <property type="match status" value="2"/>
</dbReference>
<evidence type="ECO:0000256" key="2">
    <source>
        <dbReference type="RuleBase" id="RU004447"/>
    </source>
</evidence>
<name>A0A1F6M9N8_9BACT</name>
<dbReference type="GO" id="GO:0004222">
    <property type="term" value="F:metalloendopeptidase activity"/>
    <property type="evidence" value="ECO:0007669"/>
    <property type="project" value="InterPro"/>
</dbReference>
<feature type="domain" description="Peptidase M16 N-terminal" evidence="3">
    <location>
        <begin position="26"/>
        <end position="139"/>
    </location>
</feature>
<dbReference type="PROSITE" id="PS00143">
    <property type="entry name" value="INSULINASE"/>
    <property type="match status" value="1"/>
</dbReference>
<dbReference type="AlphaFoldDB" id="A0A1F6M9N8"/>
<evidence type="ECO:0000259" key="3">
    <source>
        <dbReference type="Pfam" id="PF00675"/>
    </source>
</evidence>
<dbReference type="Pfam" id="PF00675">
    <property type="entry name" value="Peptidase_M16"/>
    <property type="match status" value="1"/>
</dbReference>
<evidence type="ECO:0008006" key="7">
    <source>
        <dbReference type="Google" id="ProtNLM"/>
    </source>
</evidence>
<proteinExistence type="inferred from homology"/>
<dbReference type="PANTHER" id="PTHR11851">
    <property type="entry name" value="METALLOPROTEASE"/>
    <property type="match status" value="1"/>
</dbReference>
<dbReference type="Pfam" id="PF05193">
    <property type="entry name" value="Peptidase_M16_C"/>
    <property type="match status" value="1"/>
</dbReference>
<dbReference type="GO" id="GO:0006508">
    <property type="term" value="P:proteolysis"/>
    <property type="evidence" value="ECO:0007669"/>
    <property type="project" value="InterPro"/>
</dbReference>
<evidence type="ECO:0000313" key="6">
    <source>
        <dbReference type="Proteomes" id="UP000176413"/>
    </source>
</evidence>
<accession>A0A1F6M9N8</accession>
<gene>
    <name evidence="5" type="ORF">A3D53_03000</name>
</gene>
<dbReference type="EMBL" id="MFQA01000050">
    <property type="protein sequence ID" value="OGH68290.1"/>
    <property type="molecule type" value="Genomic_DNA"/>
</dbReference>
<protein>
    <recommendedName>
        <fullName evidence="7">Peptidase M16</fullName>
    </recommendedName>
</protein>
<sequence length="430" mass="49156">MFHKSKLKNGITLLTVPVKGTRALTVLAMFPIGSRYETPKLSGAAHFVEHMLFKGTERRPTSQDITRAVDAVGADYNAFTYKDYTGYYIKIDASKQQLAFDLLSDMIFNSVFDKDEVEKEKGSIVEELRMYKDNPTMAIDIVSDKLVYDSNPLGWDVGGTEETVRNLTRDDLWDFYRKHYSSKNMVLVVAGNINHRELKKMTRYFADRESKSDVLQMSFYKTNYKTFVWSKEIVPMSHRVAADEREVDQAQILLNFPGLKNNHPARYALSVLTTILGGGMSSRLFTEVREKRGLAYMIRSGSSYFRDTGLCYVQAGLDPKRLGEAVKVIKDELHKITTEEVSAQELRDAVSSINGRLALHMEDSSSQAEWYAKQFFFNPRVRTPEQIMANLKKVSVEQVQKIARELLVWDQMRLAIVSPYSKEKVLSLLP</sequence>
<dbReference type="InterPro" id="IPR011249">
    <property type="entry name" value="Metalloenz_LuxS/M16"/>
</dbReference>
<evidence type="ECO:0000256" key="1">
    <source>
        <dbReference type="ARBA" id="ARBA00007261"/>
    </source>
</evidence>
<dbReference type="InterPro" id="IPR050361">
    <property type="entry name" value="MPP/UQCRC_Complex"/>
</dbReference>
<comment type="similarity">
    <text evidence="1 2">Belongs to the peptidase M16 family.</text>
</comment>
<evidence type="ECO:0000259" key="4">
    <source>
        <dbReference type="Pfam" id="PF05193"/>
    </source>
</evidence>
<organism evidence="5 6">
    <name type="scientific">Candidatus Magasanikbacteria bacterium RIFCSPHIGHO2_02_FULL_45_10</name>
    <dbReference type="NCBI Taxonomy" id="1798679"/>
    <lineage>
        <taxon>Bacteria</taxon>
        <taxon>Candidatus Magasanikiibacteriota</taxon>
    </lineage>
</organism>